<dbReference type="InterPro" id="IPR043502">
    <property type="entry name" value="DNA/RNA_pol_sf"/>
</dbReference>
<sequence length="585" mass="68291">MPSIKEVNMIFYDFEVFQYDWLVVFINPIEKEKKIIVNNPEELEKFCTKNKNEIFIGWNSKHYDQYILKGILLGMNPKIINDEIIINNKKGWEISPEFRKVTFYNYDLKERNDPSLKTIEGFMGNNIKESSVPFDIKRKLTEDEIQETIEYCTWDVEQTMEVFLKRKKSFSSHLDLATIANNGVLDLSLLNKTKTQLSTMILKARKKDYDDEFDLIIPKNLKIKKYKECIDWYLNPENLCYTKNVEGKSGKTLKEKNQLDINIANVPHVLGYGGIHGAIDKYHGVGNFVLMDVTSLYPSLMIEYDLLSRSVPKPENFKEVYQKNLDLKAAGRKAEREAYKLTCNSTYGAMKDKYNGLFDPRMANNVCIHGQLFLVDLIEHLEPYCEIIQSNTDGILVKYEDFSKVKEVADEWQKRTNLELEFDFFKEIYQKDVNNYIFISEDGYKTKGGFVKQLNALDNDLPIINKAIVNYLVKKIPVEETIWSENKLKEFQMIRKITNKFEHILYDNKILNEKCVRIFASKSIHDGGIFQKSARTGAYGKITDSPERCFLDNEDVNDKLVPKKLDKNWYINLAKHRLQLFGVVA</sequence>
<dbReference type="InterPro" id="IPR012337">
    <property type="entry name" value="RNaseH-like_sf"/>
</dbReference>
<reference evidence="2" key="1">
    <citation type="submission" date="2017-04" db="EMBL/GenBank/DDBJ databases">
        <authorList>
            <person name="Varghese N."/>
            <person name="Submissions S."/>
        </authorList>
    </citation>
    <scope>NUCLEOTIDE SEQUENCE [LARGE SCALE GENOMIC DNA]</scope>
    <source>
        <strain evidence="2">DSM 20463</strain>
    </source>
</reference>
<protein>
    <submittedName>
        <fullName evidence="1">DNA polymerase</fullName>
    </submittedName>
</protein>
<dbReference type="Gene3D" id="3.90.1600.10">
    <property type="entry name" value="Palm domain of DNA polymerase"/>
    <property type="match status" value="1"/>
</dbReference>
<proteinExistence type="predicted"/>
<dbReference type="Proteomes" id="UP000192368">
    <property type="component" value="Unassembled WGS sequence"/>
</dbReference>
<evidence type="ECO:0000313" key="1">
    <source>
        <dbReference type="EMBL" id="SMB86470.1"/>
    </source>
</evidence>
<gene>
    <name evidence="1" type="ORF">SAMN00017477_0901</name>
</gene>
<dbReference type="SUPFAM" id="SSF53098">
    <property type="entry name" value="Ribonuclease H-like"/>
    <property type="match status" value="1"/>
</dbReference>
<dbReference type="AlphaFoldDB" id="A0A1W1UZM9"/>
<accession>A0A1W1UZM9</accession>
<dbReference type="SUPFAM" id="SSF56672">
    <property type="entry name" value="DNA/RNA polymerases"/>
    <property type="match status" value="1"/>
</dbReference>
<keyword evidence="2" id="KW-1185">Reference proteome</keyword>
<dbReference type="EMBL" id="FWWR01000009">
    <property type="protein sequence ID" value="SMB86470.1"/>
    <property type="molecule type" value="Genomic_DNA"/>
</dbReference>
<organism evidence="1 2">
    <name type="scientific">Peptoniphilus asaccharolyticus DSM 20463</name>
    <dbReference type="NCBI Taxonomy" id="573058"/>
    <lineage>
        <taxon>Bacteria</taxon>
        <taxon>Bacillati</taxon>
        <taxon>Bacillota</taxon>
        <taxon>Tissierellia</taxon>
        <taxon>Tissierellales</taxon>
        <taxon>Peptoniphilaceae</taxon>
        <taxon>Peptoniphilus</taxon>
    </lineage>
</organism>
<dbReference type="STRING" id="573058.SAMN00017477_0901"/>
<dbReference type="InterPro" id="IPR023211">
    <property type="entry name" value="DNA_pol_palm_dom_sf"/>
</dbReference>
<name>A0A1W1UZM9_PEPAS</name>
<evidence type="ECO:0000313" key="2">
    <source>
        <dbReference type="Proteomes" id="UP000192368"/>
    </source>
</evidence>